<evidence type="ECO:0000256" key="4">
    <source>
        <dbReference type="ARBA" id="ARBA00023002"/>
    </source>
</evidence>
<feature type="binding site" description="axial binding residue" evidence="7">
    <location>
        <position position="469"/>
    </location>
    <ligand>
        <name>heme</name>
        <dbReference type="ChEBI" id="CHEBI:30413"/>
    </ligand>
    <ligandPart>
        <name>Fe</name>
        <dbReference type="ChEBI" id="CHEBI:18248"/>
    </ligandPart>
</feature>
<evidence type="ECO:0000256" key="2">
    <source>
        <dbReference type="ARBA" id="ARBA00010617"/>
    </source>
</evidence>
<protein>
    <recommendedName>
        <fullName evidence="10">Cytochrome P450</fullName>
    </recommendedName>
</protein>
<keyword evidence="4" id="KW-0560">Oxidoreductase</keyword>
<dbReference type="EMBL" id="JAPDFR010000001">
    <property type="protein sequence ID" value="KAK0391744.1"/>
    <property type="molecule type" value="Genomic_DNA"/>
</dbReference>
<evidence type="ECO:0000313" key="8">
    <source>
        <dbReference type="EMBL" id="KAK0391744.1"/>
    </source>
</evidence>
<dbReference type="InterPro" id="IPR036396">
    <property type="entry name" value="Cyt_P450_sf"/>
</dbReference>
<comment type="caution">
    <text evidence="8">The sequence shown here is derived from an EMBL/GenBank/DDBJ whole genome shotgun (WGS) entry which is preliminary data.</text>
</comment>
<dbReference type="AlphaFoldDB" id="A0AA39LCA3"/>
<evidence type="ECO:0000313" key="9">
    <source>
        <dbReference type="Proteomes" id="UP001175261"/>
    </source>
</evidence>
<keyword evidence="3 7" id="KW-0479">Metal-binding</keyword>
<comment type="cofactor">
    <cofactor evidence="1 7">
        <name>heme</name>
        <dbReference type="ChEBI" id="CHEBI:30413"/>
    </cofactor>
</comment>
<keyword evidence="6" id="KW-0503">Monooxygenase</keyword>
<dbReference type="PANTHER" id="PTHR46206:SF4">
    <property type="entry name" value="P450, PUTATIVE (EUROFUNG)-RELATED"/>
    <property type="match status" value="1"/>
</dbReference>
<dbReference type="GO" id="GO:0020037">
    <property type="term" value="F:heme binding"/>
    <property type="evidence" value="ECO:0007669"/>
    <property type="project" value="InterPro"/>
</dbReference>
<keyword evidence="7" id="KW-0349">Heme</keyword>
<evidence type="ECO:0000256" key="3">
    <source>
        <dbReference type="ARBA" id="ARBA00022723"/>
    </source>
</evidence>
<keyword evidence="5 7" id="KW-0408">Iron</keyword>
<sequence>MLATVVDAINHGLGDTQPTLAIVVAATTSLIALLLACTHNPVAKSQYPLVGESAKYYFFKGIRQRLHWFKNGPQLIHSSFKRFPNTLFTLPSLDRTSIVLPPRYLQEIRDLTSKVASNSHATADFFVGTWTSLDYDIFGHATIDAIKTQYITKIGQQIEPASSEAAYAFHTHFGSYPEWTPVIAQPKILQLVSQMVARTIVGPDICRHPEWVPAVIGYAQNIFQCAVYLKLVPDFARPFVILFTPYRWRIEKFRRTIRRLTRPVLLQKMAWRRDRPDSWRDHVKSEEMTTLEWLVETSKPEESTIYMMAHRLTGVSFGAAHTTSNTITNALLDLANDFDRWAPPLRKEIDDVLGGDTKNITNADLSKMWLLDSFLKESQRFHPPSKLSVNRKMMQDHTLSSGEVLPKGAHISFAGVPMSMSEEYFENAEQFDGFRFERLRRESEKEQSGLQFTSSYGGSLHFGHGRYMCPGRFMGSLISKLLMIEILVRYDLKLGPGGRPENIMFFDMDIPNPKYEIYFRDRMTETM</sequence>
<dbReference type="GO" id="GO:0004497">
    <property type="term" value="F:monooxygenase activity"/>
    <property type="evidence" value="ECO:0007669"/>
    <property type="project" value="UniProtKB-KW"/>
</dbReference>
<dbReference type="PRINTS" id="PR00465">
    <property type="entry name" value="EP450IV"/>
</dbReference>
<evidence type="ECO:0000256" key="7">
    <source>
        <dbReference type="PIRSR" id="PIRSR602403-1"/>
    </source>
</evidence>
<dbReference type="CDD" id="cd11041">
    <property type="entry name" value="CYP503A1-like"/>
    <property type="match status" value="1"/>
</dbReference>
<gene>
    <name evidence="8" type="ORF">NLU13_1243</name>
</gene>
<dbReference type="InterPro" id="IPR002403">
    <property type="entry name" value="Cyt_P450_E_grp-IV"/>
</dbReference>
<comment type="similarity">
    <text evidence="2">Belongs to the cytochrome P450 family.</text>
</comment>
<evidence type="ECO:0000256" key="6">
    <source>
        <dbReference type="ARBA" id="ARBA00023033"/>
    </source>
</evidence>
<dbReference type="InterPro" id="IPR001128">
    <property type="entry name" value="Cyt_P450"/>
</dbReference>
<reference evidence="8" key="1">
    <citation type="submission" date="2022-10" db="EMBL/GenBank/DDBJ databases">
        <title>Determination and structural analysis of whole genome sequence of Sarocladium strictum F4-1.</title>
        <authorList>
            <person name="Hu L."/>
            <person name="Jiang Y."/>
        </authorList>
    </citation>
    <scope>NUCLEOTIDE SEQUENCE</scope>
    <source>
        <strain evidence="8">F4-1</strain>
    </source>
</reference>
<evidence type="ECO:0000256" key="5">
    <source>
        <dbReference type="ARBA" id="ARBA00023004"/>
    </source>
</evidence>
<name>A0AA39LCA3_SARSR</name>
<dbReference type="GO" id="GO:0016705">
    <property type="term" value="F:oxidoreductase activity, acting on paired donors, with incorporation or reduction of molecular oxygen"/>
    <property type="evidence" value="ECO:0007669"/>
    <property type="project" value="InterPro"/>
</dbReference>
<evidence type="ECO:0008006" key="10">
    <source>
        <dbReference type="Google" id="ProtNLM"/>
    </source>
</evidence>
<dbReference type="Proteomes" id="UP001175261">
    <property type="component" value="Unassembled WGS sequence"/>
</dbReference>
<accession>A0AA39LCA3</accession>
<keyword evidence="9" id="KW-1185">Reference proteome</keyword>
<proteinExistence type="inferred from homology"/>
<dbReference type="PANTHER" id="PTHR46206">
    <property type="entry name" value="CYTOCHROME P450"/>
    <property type="match status" value="1"/>
</dbReference>
<dbReference type="Gene3D" id="1.10.630.10">
    <property type="entry name" value="Cytochrome P450"/>
    <property type="match status" value="1"/>
</dbReference>
<evidence type="ECO:0000256" key="1">
    <source>
        <dbReference type="ARBA" id="ARBA00001971"/>
    </source>
</evidence>
<organism evidence="8 9">
    <name type="scientific">Sarocladium strictum</name>
    <name type="common">Black bundle disease fungus</name>
    <name type="synonym">Acremonium strictum</name>
    <dbReference type="NCBI Taxonomy" id="5046"/>
    <lineage>
        <taxon>Eukaryota</taxon>
        <taxon>Fungi</taxon>
        <taxon>Dikarya</taxon>
        <taxon>Ascomycota</taxon>
        <taxon>Pezizomycotina</taxon>
        <taxon>Sordariomycetes</taxon>
        <taxon>Hypocreomycetidae</taxon>
        <taxon>Hypocreales</taxon>
        <taxon>Sarocladiaceae</taxon>
        <taxon>Sarocladium</taxon>
    </lineage>
</organism>
<dbReference type="SUPFAM" id="SSF48264">
    <property type="entry name" value="Cytochrome P450"/>
    <property type="match status" value="1"/>
</dbReference>
<dbReference type="Pfam" id="PF00067">
    <property type="entry name" value="p450"/>
    <property type="match status" value="1"/>
</dbReference>
<dbReference type="GO" id="GO:0005506">
    <property type="term" value="F:iron ion binding"/>
    <property type="evidence" value="ECO:0007669"/>
    <property type="project" value="InterPro"/>
</dbReference>